<dbReference type="UniPathway" id="UPA00591">
    <property type="reaction ID" value="UER00648"/>
</dbReference>
<keyword evidence="6 15" id="KW-0963">Cytoplasm</keyword>
<organism evidence="17 18">
    <name type="scientific">Desulfurispira natronophila</name>
    <dbReference type="NCBI Taxonomy" id="682562"/>
    <lineage>
        <taxon>Bacteria</taxon>
        <taxon>Pseudomonadati</taxon>
        <taxon>Chrysiogenota</taxon>
        <taxon>Chrysiogenia</taxon>
        <taxon>Chrysiogenales</taxon>
        <taxon>Chrysiogenaceae</taxon>
        <taxon>Desulfurispira</taxon>
    </lineage>
</organism>
<keyword evidence="7 15" id="KW-0328">Glycosyltransferase</keyword>
<dbReference type="EC" id="2.4.2.8" evidence="5 15"/>
<dbReference type="GO" id="GO:0004422">
    <property type="term" value="F:hypoxanthine phosphoribosyltransferase activity"/>
    <property type="evidence" value="ECO:0007669"/>
    <property type="project" value="InterPro"/>
</dbReference>
<evidence type="ECO:0000256" key="2">
    <source>
        <dbReference type="ARBA" id="ARBA00004496"/>
    </source>
</evidence>
<dbReference type="AlphaFoldDB" id="A0A7W7Y5B3"/>
<dbReference type="InterPro" id="IPR005904">
    <property type="entry name" value="Hxn_phspho_trans"/>
</dbReference>
<evidence type="ECO:0000256" key="4">
    <source>
        <dbReference type="ARBA" id="ARBA00008391"/>
    </source>
</evidence>
<dbReference type="Gene3D" id="3.40.50.2020">
    <property type="match status" value="1"/>
</dbReference>
<dbReference type="GO" id="GO:0046100">
    <property type="term" value="P:hypoxanthine metabolic process"/>
    <property type="evidence" value="ECO:0007669"/>
    <property type="project" value="TreeGrafter"/>
</dbReference>
<dbReference type="PANTHER" id="PTHR43340:SF1">
    <property type="entry name" value="HYPOXANTHINE PHOSPHORIBOSYLTRANSFERASE"/>
    <property type="match status" value="1"/>
</dbReference>
<dbReference type="GO" id="GO:0006166">
    <property type="term" value="P:purine ribonucleoside salvage"/>
    <property type="evidence" value="ECO:0007669"/>
    <property type="project" value="UniProtKB-KW"/>
</dbReference>
<dbReference type="EMBL" id="JACHID010000009">
    <property type="protein sequence ID" value="MBB5022309.1"/>
    <property type="molecule type" value="Genomic_DNA"/>
</dbReference>
<comment type="similarity">
    <text evidence="4 15">Belongs to the purine/pyrimidine phosphoribosyltransferase family.</text>
</comment>
<dbReference type="CDD" id="cd06223">
    <property type="entry name" value="PRTases_typeI"/>
    <property type="match status" value="1"/>
</dbReference>
<evidence type="ECO:0000256" key="1">
    <source>
        <dbReference type="ARBA" id="ARBA00001946"/>
    </source>
</evidence>
<evidence type="ECO:0000256" key="12">
    <source>
        <dbReference type="ARBA" id="ARBA00022842"/>
    </source>
</evidence>
<evidence type="ECO:0000256" key="5">
    <source>
        <dbReference type="ARBA" id="ARBA00011895"/>
    </source>
</evidence>
<comment type="catalytic activity">
    <reaction evidence="13">
        <text>GMP + diphosphate = guanine + 5-phospho-alpha-D-ribose 1-diphosphate</text>
        <dbReference type="Rhea" id="RHEA:25424"/>
        <dbReference type="ChEBI" id="CHEBI:16235"/>
        <dbReference type="ChEBI" id="CHEBI:33019"/>
        <dbReference type="ChEBI" id="CHEBI:58017"/>
        <dbReference type="ChEBI" id="CHEBI:58115"/>
        <dbReference type="EC" id="2.4.2.8"/>
    </reaction>
    <physiologicalReaction direction="right-to-left" evidence="13">
        <dbReference type="Rhea" id="RHEA:25426"/>
    </physiologicalReaction>
</comment>
<dbReference type="GO" id="GO:0006178">
    <property type="term" value="P:guanine salvage"/>
    <property type="evidence" value="ECO:0007669"/>
    <property type="project" value="TreeGrafter"/>
</dbReference>
<keyword evidence="9 15" id="KW-0479">Metal-binding</keyword>
<dbReference type="GO" id="GO:0000166">
    <property type="term" value="F:nucleotide binding"/>
    <property type="evidence" value="ECO:0007669"/>
    <property type="project" value="UniProtKB-KW"/>
</dbReference>
<evidence type="ECO:0000256" key="9">
    <source>
        <dbReference type="ARBA" id="ARBA00022723"/>
    </source>
</evidence>
<evidence type="ECO:0000256" key="7">
    <source>
        <dbReference type="ARBA" id="ARBA00022676"/>
    </source>
</evidence>
<reference evidence="17 18" key="1">
    <citation type="submission" date="2020-08" db="EMBL/GenBank/DDBJ databases">
        <title>Genomic Encyclopedia of Type Strains, Phase IV (KMG-IV): sequencing the most valuable type-strain genomes for metagenomic binning, comparative biology and taxonomic classification.</title>
        <authorList>
            <person name="Goeker M."/>
        </authorList>
    </citation>
    <scope>NUCLEOTIDE SEQUENCE [LARGE SCALE GENOMIC DNA]</scope>
    <source>
        <strain evidence="17 18">DSM 22071</strain>
    </source>
</reference>
<evidence type="ECO:0000256" key="11">
    <source>
        <dbReference type="ARBA" id="ARBA00022741"/>
    </source>
</evidence>
<comment type="cofactor">
    <cofactor evidence="1 15">
        <name>Mg(2+)</name>
        <dbReference type="ChEBI" id="CHEBI:18420"/>
    </cofactor>
</comment>
<evidence type="ECO:0000256" key="8">
    <source>
        <dbReference type="ARBA" id="ARBA00022679"/>
    </source>
</evidence>
<dbReference type="GO" id="GO:0032264">
    <property type="term" value="P:IMP salvage"/>
    <property type="evidence" value="ECO:0007669"/>
    <property type="project" value="UniProtKB-UniPathway"/>
</dbReference>
<gene>
    <name evidence="17" type="ORF">HNR37_001641</name>
</gene>
<feature type="domain" description="Phosphoribosyltransferase" evidence="16">
    <location>
        <begin position="15"/>
        <end position="161"/>
    </location>
</feature>
<evidence type="ECO:0000256" key="6">
    <source>
        <dbReference type="ARBA" id="ARBA00022490"/>
    </source>
</evidence>
<dbReference type="Pfam" id="PF00156">
    <property type="entry name" value="Pribosyltran"/>
    <property type="match status" value="1"/>
</dbReference>
<keyword evidence="11 15" id="KW-0547">Nucleotide-binding</keyword>
<dbReference type="NCBIfam" id="TIGR01203">
    <property type="entry name" value="HGPRTase"/>
    <property type="match status" value="1"/>
</dbReference>
<evidence type="ECO:0000256" key="10">
    <source>
        <dbReference type="ARBA" id="ARBA00022726"/>
    </source>
</evidence>
<comment type="caution">
    <text evidence="17">The sequence shown here is derived from an EMBL/GenBank/DDBJ whole genome shotgun (WGS) entry which is preliminary data.</text>
</comment>
<name>A0A7W7Y5B3_9BACT</name>
<dbReference type="InterPro" id="IPR050408">
    <property type="entry name" value="HGPRT"/>
</dbReference>
<dbReference type="SUPFAM" id="SSF53271">
    <property type="entry name" value="PRTase-like"/>
    <property type="match status" value="1"/>
</dbReference>
<accession>A0A7W7Y5B3</accession>
<evidence type="ECO:0000256" key="3">
    <source>
        <dbReference type="ARBA" id="ARBA00004669"/>
    </source>
</evidence>
<sequence>MKSRRIEPFIDEATIADTVEQLAARIAEDFAGEPLLLLCILSGSFIFTADLARALARHQIEVEVDFMKVSSYEGEESSGTVKVEFDMERSIFQRNVLIVEDIIDTGRTLEHLLRLLQTRQPRELRLCCLLDKPSRRINGLNAHYVGITIDDLFVVGYGLDYMHKLRELPHIGIMSTEE</sequence>
<keyword evidence="12 15" id="KW-0460">Magnesium</keyword>
<dbReference type="GO" id="GO:0032263">
    <property type="term" value="P:GMP salvage"/>
    <property type="evidence" value="ECO:0007669"/>
    <property type="project" value="TreeGrafter"/>
</dbReference>
<keyword evidence="8 15" id="KW-0808">Transferase</keyword>
<evidence type="ECO:0000256" key="13">
    <source>
        <dbReference type="ARBA" id="ARBA00048811"/>
    </source>
</evidence>
<keyword evidence="18" id="KW-1185">Reference proteome</keyword>
<comment type="pathway">
    <text evidence="3 15">Purine metabolism; IMP biosynthesis via salvage pathway; IMP from hypoxanthine: step 1/1.</text>
</comment>
<evidence type="ECO:0000313" key="18">
    <source>
        <dbReference type="Proteomes" id="UP000528322"/>
    </source>
</evidence>
<dbReference type="InterPro" id="IPR000836">
    <property type="entry name" value="PRTase_dom"/>
</dbReference>
<dbReference type="RefSeq" id="WP_246347315.1">
    <property type="nucleotide sequence ID" value="NZ_JACHID010000009.1"/>
</dbReference>
<proteinExistence type="inferred from homology"/>
<dbReference type="Proteomes" id="UP000528322">
    <property type="component" value="Unassembled WGS sequence"/>
</dbReference>
<evidence type="ECO:0000256" key="14">
    <source>
        <dbReference type="ARBA" id="ARBA00049402"/>
    </source>
</evidence>
<dbReference type="GO" id="GO:0005829">
    <property type="term" value="C:cytosol"/>
    <property type="evidence" value="ECO:0007669"/>
    <property type="project" value="TreeGrafter"/>
</dbReference>
<evidence type="ECO:0000256" key="15">
    <source>
        <dbReference type="RuleBase" id="RU364099"/>
    </source>
</evidence>
<evidence type="ECO:0000313" key="17">
    <source>
        <dbReference type="EMBL" id="MBB5022309.1"/>
    </source>
</evidence>
<protein>
    <recommendedName>
        <fullName evidence="5 15">Hypoxanthine phosphoribosyltransferase</fullName>
        <ecNumber evidence="5 15">2.4.2.8</ecNumber>
    </recommendedName>
</protein>
<keyword evidence="10 15" id="KW-0660">Purine salvage</keyword>
<dbReference type="InterPro" id="IPR029057">
    <property type="entry name" value="PRTase-like"/>
</dbReference>
<comment type="catalytic activity">
    <reaction evidence="14">
        <text>IMP + diphosphate = hypoxanthine + 5-phospho-alpha-D-ribose 1-diphosphate</text>
        <dbReference type="Rhea" id="RHEA:17973"/>
        <dbReference type="ChEBI" id="CHEBI:17368"/>
        <dbReference type="ChEBI" id="CHEBI:33019"/>
        <dbReference type="ChEBI" id="CHEBI:58017"/>
        <dbReference type="ChEBI" id="CHEBI:58053"/>
        <dbReference type="EC" id="2.4.2.8"/>
    </reaction>
    <physiologicalReaction direction="right-to-left" evidence="14">
        <dbReference type="Rhea" id="RHEA:17975"/>
    </physiologicalReaction>
</comment>
<comment type="subcellular location">
    <subcellularLocation>
        <location evidence="2 15">Cytoplasm</location>
    </subcellularLocation>
</comment>
<dbReference type="GO" id="GO:0000287">
    <property type="term" value="F:magnesium ion binding"/>
    <property type="evidence" value="ECO:0007669"/>
    <property type="project" value="TreeGrafter"/>
</dbReference>
<dbReference type="PANTHER" id="PTHR43340">
    <property type="entry name" value="HYPOXANTHINE-GUANINE PHOSPHORIBOSYLTRANSFERASE"/>
    <property type="match status" value="1"/>
</dbReference>
<evidence type="ECO:0000259" key="16">
    <source>
        <dbReference type="Pfam" id="PF00156"/>
    </source>
</evidence>